<name>A0A239M0N3_9BACT</name>
<dbReference type="RefSeq" id="WP_089409995.1">
    <property type="nucleotide sequence ID" value="NZ_FZOU01000009.1"/>
</dbReference>
<protein>
    <submittedName>
        <fullName evidence="2">Antitoxin Phd_YefM, type II toxin-antitoxin system</fullName>
    </submittedName>
</protein>
<evidence type="ECO:0000256" key="1">
    <source>
        <dbReference type="ARBA" id="ARBA00009981"/>
    </source>
</evidence>
<keyword evidence="3" id="KW-1185">Reference proteome</keyword>
<evidence type="ECO:0000313" key="2">
    <source>
        <dbReference type="EMBL" id="SNT36070.1"/>
    </source>
</evidence>
<proteinExistence type="inferred from homology"/>
<dbReference type="Proteomes" id="UP000198356">
    <property type="component" value="Unassembled WGS sequence"/>
</dbReference>
<sequence>MQTIDIQEVPADLSELIEKAAKGEPFIIARAGKPMVQVSPVDLEAKIVSSGFGFLKGQLGTHNFDPDFVDHEIIAMFEGEDEG</sequence>
<dbReference type="InterPro" id="IPR036165">
    <property type="entry name" value="YefM-like_sf"/>
</dbReference>
<evidence type="ECO:0000313" key="3">
    <source>
        <dbReference type="Proteomes" id="UP000198356"/>
    </source>
</evidence>
<accession>A0A239M0N3</accession>
<organism evidence="2 3">
    <name type="scientific">Granulicella rosea</name>
    <dbReference type="NCBI Taxonomy" id="474952"/>
    <lineage>
        <taxon>Bacteria</taxon>
        <taxon>Pseudomonadati</taxon>
        <taxon>Acidobacteriota</taxon>
        <taxon>Terriglobia</taxon>
        <taxon>Terriglobales</taxon>
        <taxon>Acidobacteriaceae</taxon>
        <taxon>Granulicella</taxon>
    </lineage>
</organism>
<reference evidence="2 3" key="1">
    <citation type="submission" date="2017-06" db="EMBL/GenBank/DDBJ databases">
        <authorList>
            <person name="Kim H.J."/>
            <person name="Triplett B.A."/>
        </authorList>
    </citation>
    <scope>NUCLEOTIDE SEQUENCE [LARGE SCALE GENOMIC DNA]</scope>
    <source>
        <strain evidence="2 3">DSM 18704</strain>
    </source>
</reference>
<dbReference type="EMBL" id="FZOU01000009">
    <property type="protein sequence ID" value="SNT36070.1"/>
    <property type="molecule type" value="Genomic_DNA"/>
</dbReference>
<dbReference type="AlphaFoldDB" id="A0A239M0N3"/>
<dbReference type="Gene3D" id="3.40.1620.10">
    <property type="entry name" value="YefM-like domain"/>
    <property type="match status" value="1"/>
</dbReference>
<dbReference type="SUPFAM" id="SSF143120">
    <property type="entry name" value="YefM-like"/>
    <property type="match status" value="1"/>
</dbReference>
<comment type="similarity">
    <text evidence="1">Belongs to the phD/YefM antitoxin family.</text>
</comment>
<dbReference type="OrthoDB" id="9800503at2"/>
<gene>
    <name evidence="2" type="ORF">SAMN05421770_1098</name>
</gene>